<gene>
    <name evidence="1" type="ORF">VNO78_23668</name>
</gene>
<sequence length="72" mass="8427">MFYRWAQISFCPKNSSTFCWATYLVQRPLVSTCNFTDFHLARQPLGILQLLWNSSSMCGRRFHFISSDVSNL</sequence>
<protein>
    <submittedName>
        <fullName evidence="1">Uncharacterized protein</fullName>
    </submittedName>
</protein>
<proteinExistence type="predicted"/>
<comment type="caution">
    <text evidence="1">The sequence shown here is derived from an EMBL/GenBank/DDBJ whole genome shotgun (WGS) entry which is preliminary data.</text>
</comment>
<reference evidence="1 2" key="1">
    <citation type="submission" date="2024-01" db="EMBL/GenBank/DDBJ databases">
        <title>The genomes of 5 underutilized Papilionoideae crops provide insights into root nodulation and disease resistanc.</title>
        <authorList>
            <person name="Jiang F."/>
        </authorList>
    </citation>
    <scope>NUCLEOTIDE SEQUENCE [LARGE SCALE GENOMIC DNA]</scope>
    <source>
        <strain evidence="1">DUOXIRENSHENG_FW03</strain>
        <tissue evidence="1">Leaves</tissue>
    </source>
</reference>
<name>A0AAN9S587_PSOTE</name>
<organism evidence="1 2">
    <name type="scientific">Psophocarpus tetragonolobus</name>
    <name type="common">Winged bean</name>
    <name type="synonym">Dolichos tetragonolobus</name>
    <dbReference type="NCBI Taxonomy" id="3891"/>
    <lineage>
        <taxon>Eukaryota</taxon>
        <taxon>Viridiplantae</taxon>
        <taxon>Streptophyta</taxon>
        <taxon>Embryophyta</taxon>
        <taxon>Tracheophyta</taxon>
        <taxon>Spermatophyta</taxon>
        <taxon>Magnoliopsida</taxon>
        <taxon>eudicotyledons</taxon>
        <taxon>Gunneridae</taxon>
        <taxon>Pentapetalae</taxon>
        <taxon>rosids</taxon>
        <taxon>fabids</taxon>
        <taxon>Fabales</taxon>
        <taxon>Fabaceae</taxon>
        <taxon>Papilionoideae</taxon>
        <taxon>50 kb inversion clade</taxon>
        <taxon>NPAAA clade</taxon>
        <taxon>indigoferoid/millettioid clade</taxon>
        <taxon>Phaseoleae</taxon>
        <taxon>Psophocarpus</taxon>
    </lineage>
</organism>
<keyword evidence="2" id="KW-1185">Reference proteome</keyword>
<dbReference type="Proteomes" id="UP001386955">
    <property type="component" value="Unassembled WGS sequence"/>
</dbReference>
<dbReference type="EMBL" id="JAYMYS010000006">
    <property type="protein sequence ID" value="KAK7388841.1"/>
    <property type="molecule type" value="Genomic_DNA"/>
</dbReference>
<evidence type="ECO:0000313" key="1">
    <source>
        <dbReference type="EMBL" id="KAK7388841.1"/>
    </source>
</evidence>
<accession>A0AAN9S587</accession>
<evidence type="ECO:0000313" key="2">
    <source>
        <dbReference type="Proteomes" id="UP001386955"/>
    </source>
</evidence>
<dbReference type="AlphaFoldDB" id="A0AAN9S587"/>